<protein>
    <submittedName>
        <fullName evidence="2">Uncharacterized protein</fullName>
    </submittedName>
</protein>
<reference evidence="2" key="1">
    <citation type="submission" date="2013-10" db="EMBL/GenBank/DDBJ databases">
        <title>Genomic analysis of the causative agents of coccidiosis in chickens.</title>
        <authorList>
            <person name="Reid A.J."/>
            <person name="Blake D."/>
            <person name="Billington K."/>
            <person name="Browne H."/>
            <person name="Dunn M."/>
            <person name="Hung S."/>
            <person name="Kawahara F."/>
            <person name="Miranda-Saavedra D."/>
            <person name="Mourier T."/>
            <person name="Nagra H."/>
            <person name="Otto T.D."/>
            <person name="Rawlings N."/>
            <person name="Sanchez A."/>
            <person name="Sanders M."/>
            <person name="Subramaniam C."/>
            <person name="Tay Y."/>
            <person name="Dear P."/>
            <person name="Doerig C."/>
            <person name="Gruber A."/>
            <person name="Parkinson J."/>
            <person name="Shirley M."/>
            <person name="Wan K.L."/>
            <person name="Berriman M."/>
            <person name="Tomley F."/>
            <person name="Pain A."/>
        </authorList>
    </citation>
    <scope>NUCLEOTIDE SEQUENCE [LARGE SCALE GENOMIC DNA]</scope>
    <source>
        <strain evidence="2">Houghton</strain>
    </source>
</reference>
<reference evidence="2" key="2">
    <citation type="submission" date="2013-10" db="EMBL/GenBank/DDBJ databases">
        <authorList>
            <person name="Aslett M."/>
        </authorList>
    </citation>
    <scope>NUCLEOTIDE SEQUENCE [LARGE SCALE GENOMIC DNA]</scope>
    <source>
        <strain evidence="2">Houghton</strain>
    </source>
</reference>
<evidence type="ECO:0000256" key="1">
    <source>
        <dbReference type="SAM" id="MobiDB-lite"/>
    </source>
</evidence>
<feature type="region of interest" description="Disordered" evidence="1">
    <location>
        <begin position="153"/>
        <end position="207"/>
    </location>
</feature>
<name>U6H1D0_9EIME</name>
<dbReference type="OrthoDB" id="347908at2759"/>
<gene>
    <name evidence="2" type="ORF">EPH_0054010</name>
</gene>
<accession>U6H1D0</accession>
<proteinExistence type="predicted"/>
<dbReference type="EMBL" id="HG693640">
    <property type="protein sequence ID" value="CDI85288.1"/>
    <property type="molecule type" value="Genomic_DNA"/>
</dbReference>
<evidence type="ECO:0000313" key="3">
    <source>
        <dbReference type="Proteomes" id="UP000018201"/>
    </source>
</evidence>
<sequence>MPRGPLSLPTQPLRLGPPSYLRDALNSSTKVQSVSTHLSYLNAYGMSKHVDGSGFYSDAPSGNPCPAIPIATSNCQELPGLSERQGAPKPTQSVPSVTPLQTCLARIRSPQNSEIEQANPHMAAPMGRNSIPVAVPWTTSNNFIPPMPSLNIPTPKDKLPSSEIAASVGSKRPHSTISTDKEQADAADAPSGPAKKHKVGLTGESAAGLQSPPAFKYEAKETNPVAPTQPVKLVAEKGLHALGVMCAMPGTAVLRATRTRLSASSQGEHVAAKMYFHPSKMAWRSELLVDGCKRQRSFSCKLYGFERARMMCEWSRNFVLRTARLPTEDETRDAIGLLMSSKFQTSNAEGALPPYTGWLYAYPPFETGAACSPRVDYQRAPADKQNNLPGNHSPIKHQAQDMPLRREAGVYKNPQRQPQLAPNASAQVDIHDTSAVRACTGLSNTGAHGADCGAACGLLISQKVQVNSSEAQAALRGREASLTAEAPKGQTSPEQPLTNAEVFAELGVLPMLKAKLKKQKRRKTGKKPHSGVRGMYIHQNAWKNIQEMKEQHLVARTFLRCVIEKNRQIYDSDGWSERVERLSKLAEASEANQLDTGNPFCAEPPYKPRTSSLSPNDPPVREELPSLRVSANHSRMEDQTTKRPSMPHEGLQQANCIPVSLHCARKADPDDHQEHILPSSESERAGYFNLYGLFFATM</sequence>
<feature type="region of interest" description="Disordered" evidence="1">
    <location>
        <begin position="589"/>
        <end position="650"/>
    </location>
</feature>
<keyword evidence="3" id="KW-1185">Reference proteome</keyword>
<organism evidence="2 3">
    <name type="scientific">Eimeria praecox</name>
    <dbReference type="NCBI Taxonomy" id="51316"/>
    <lineage>
        <taxon>Eukaryota</taxon>
        <taxon>Sar</taxon>
        <taxon>Alveolata</taxon>
        <taxon>Apicomplexa</taxon>
        <taxon>Conoidasida</taxon>
        <taxon>Coccidia</taxon>
        <taxon>Eucoccidiorida</taxon>
        <taxon>Eimeriorina</taxon>
        <taxon>Eimeriidae</taxon>
        <taxon>Eimeria</taxon>
    </lineage>
</organism>
<dbReference type="VEuPathDB" id="ToxoDB:EPH_0054010"/>
<evidence type="ECO:0000313" key="2">
    <source>
        <dbReference type="EMBL" id="CDI85288.1"/>
    </source>
</evidence>
<dbReference type="Proteomes" id="UP000018201">
    <property type="component" value="Unassembled WGS sequence"/>
</dbReference>
<dbReference type="AlphaFoldDB" id="U6H1D0"/>